<accession>A0A5N6XJ48</accession>
<protein>
    <submittedName>
        <fullName evidence="2">Uncharacterized protein</fullName>
    </submittedName>
</protein>
<reference evidence="3" key="1">
    <citation type="submission" date="2019-04" db="EMBL/GenBank/DDBJ databases">
        <title>Friends and foes A comparative genomics studyof 23 Aspergillus species from section Flavi.</title>
        <authorList>
            <consortium name="DOE Joint Genome Institute"/>
            <person name="Kjaerbolling I."/>
            <person name="Vesth T."/>
            <person name="Frisvad J.C."/>
            <person name="Nybo J.L."/>
            <person name="Theobald S."/>
            <person name="Kildgaard S."/>
            <person name="Isbrandt T."/>
            <person name="Kuo A."/>
            <person name="Sato A."/>
            <person name="Lyhne E.K."/>
            <person name="Kogle M.E."/>
            <person name="Wiebenga A."/>
            <person name="Kun R.S."/>
            <person name="Lubbers R.J."/>
            <person name="Makela M.R."/>
            <person name="Barry K."/>
            <person name="Chovatia M."/>
            <person name="Clum A."/>
            <person name="Daum C."/>
            <person name="Haridas S."/>
            <person name="He G."/>
            <person name="LaButti K."/>
            <person name="Lipzen A."/>
            <person name="Mondo S."/>
            <person name="Riley R."/>
            <person name="Salamov A."/>
            <person name="Simmons B.A."/>
            <person name="Magnuson J.K."/>
            <person name="Henrissat B."/>
            <person name="Mortensen U.H."/>
            <person name="Larsen T.O."/>
            <person name="Devries R.P."/>
            <person name="Grigoriev I.V."/>
            <person name="Machida M."/>
            <person name="Baker S.E."/>
            <person name="Andersen M.R."/>
        </authorList>
    </citation>
    <scope>NUCLEOTIDE SEQUENCE [LARGE SCALE GENOMIC DNA]</scope>
    <source>
        <strain evidence="3">CBS 130017</strain>
    </source>
</reference>
<dbReference type="AlphaFoldDB" id="A0A5N6XJ48"/>
<keyword evidence="1" id="KW-0812">Transmembrane</keyword>
<dbReference type="Proteomes" id="UP000325945">
    <property type="component" value="Unassembled WGS sequence"/>
</dbReference>
<keyword evidence="3" id="KW-1185">Reference proteome</keyword>
<evidence type="ECO:0000313" key="2">
    <source>
        <dbReference type="EMBL" id="KAE8332139.1"/>
    </source>
</evidence>
<name>A0A5N6XJ48_9EURO</name>
<gene>
    <name evidence="2" type="ORF">BDV39DRAFT_167370</name>
</gene>
<dbReference type="EMBL" id="ML741766">
    <property type="protein sequence ID" value="KAE8332139.1"/>
    <property type="molecule type" value="Genomic_DNA"/>
</dbReference>
<proteinExistence type="predicted"/>
<evidence type="ECO:0000256" key="1">
    <source>
        <dbReference type="SAM" id="Phobius"/>
    </source>
</evidence>
<feature type="transmembrane region" description="Helical" evidence="1">
    <location>
        <begin position="38"/>
        <end position="56"/>
    </location>
</feature>
<evidence type="ECO:0000313" key="3">
    <source>
        <dbReference type="Proteomes" id="UP000325945"/>
    </source>
</evidence>
<sequence>MRWYVVDRWPVSNVPLNTRSLACDRGFGILASTFSRGLLSYLVCLVLVLVLPFCVWERGVLSAGFMTSVQMMVSLSGSWDRSRLIRAFGLHY</sequence>
<organism evidence="2 3">
    <name type="scientific">Aspergillus sergii</name>
    <dbReference type="NCBI Taxonomy" id="1034303"/>
    <lineage>
        <taxon>Eukaryota</taxon>
        <taxon>Fungi</taxon>
        <taxon>Dikarya</taxon>
        <taxon>Ascomycota</taxon>
        <taxon>Pezizomycotina</taxon>
        <taxon>Eurotiomycetes</taxon>
        <taxon>Eurotiomycetidae</taxon>
        <taxon>Eurotiales</taxon>
        <taxon>Aspergillaceae</taxon>
        <taxon>Aspergillus</taxon>
        <taxon>Aspergillus subgen. Circumdati</taxon>
    </lineage>
</organism>
<keyword evidence="1" id="KW-1133">Transmembrane helix</keyword>
<keyword evidence="1" id="KW-0472">Membrane</keyword>